<dbReference type="InterPro" id="IPR033129">
    <property type="entry name" value="PEPCASE_His_AS"/>
</dbReference>
<dbReference type="InterPro" id="IPR022805">
    <property type="entry name" value="PEP_COase_bac/pln-type"/>
</dbReference>
<evidence type="ECO:0000256" key="1">
    <source>
        <dbReference type="ARBA" id="ARBA00001946"/>
    </source>
</evidence>
<dbReference type="Proteomes" id="UP000001064">
    <property type="component" value="Unassembled WGS sequence"/>
</dbReference>
<dbReference type="AlphaFoldDB" id="F0ZJ70"/>
<evidence type="ECO:0000256" key="7">
    <source>
        <dbReference type="ARBA" id="ARBA00023239"/>
    </source>
</evidence>
<keyword evidence="6" id="KW-0460">Magnesium</keyword>
<reference evidence="13" key="1">
    <citation type="journal article" date="2011" name="Genome Biol.">
        <title>Comparative genomics of the social amoebae Dictyostelium discoideum and Dictyostelium purpureum.</title>
        <authorList>
            <consortium name="US DOE Joint Genome Institute (JGI-PGF)"/>
            <person name="Sucgang R."/>
            <person name="Kuo A."/>
            <person name="Tian X."/>
            <person name="Salerno W."/>
            <person name="Parikh A."/>
            <person name="Feasley C.L."/>
            <person name="Dalin E."/>
            <person name="Tu H."/>
            <person name="Huang E."/>
            <person name="Barry K."/>
            <person name="Lindquist E."/>
            <person name="Shapiro H."/>
            <person name="Bruce D."/>
            <person name="Schmutz J."/>
            <person name="Salamov A."/>
            <person name="Fey P."/>
            <person name="Gaudet P."/>
            <person name="Anjard C."/>
            <person name="Babu M.M."/>
            <person name="Basu S."/>
            <person name="Bushmanova Y."/>
            <person name="van der Wel H."/>
            <person name="Katoh-Kurasawa M."/>
            <person name="Dinh C."/>
            <person name="Coutinho P.M."/>
            <person name="Saito T."/>
            <person name="Elias M."/>
            <person name="Schaap P."/>
            <person name="Kay R.R."/>
            <person name="Henrissat B."/>
            <person name="Eichinger L."/>
            <person name="Rivero F."/>
            <person name="Putnam N.H."/>
            <person name="West C.M."/>
            <person name="Loomis W.F."/>
            <person name="Chisholm R.L."/>
            <person name="Shaulsky G."/>
            <person name="Strassmann J.E."/>
            <person name="Queller D.C."/>
            <person name="Kuspa A."/>
            <person name="Grigoriev I.V."/>
        </authorList>
    </citation>
    <scope>NUCLEOTIDE SEQUENCE [LARGE SCALE GENOMIC DNA]</scope>
    <source>
        <strain evidence="13">QSDP1</strain>
    </source>
</reference>
<dbReference type="eggNOG" id="ENOG502QPVS">
    <property type="taxonomic scope" value="Eukaryota"/>
</dbReference>
<dbReference type="PROSITE" id="PS00393">
    <property type="entry name" value="PEPCASE_2"/>
    <property type="match status" value="1"/>
</dbReference>
<gene>
    <name evidence="12" type="ORF">DICPUDRAFT_97713</name>
</gene>
<dbReference type="GO" id="GO:0005829">
    <property type="term" value="C:cytosol"/>
    <property type="evidence" value="ECO:0000318"/>
    <property type="project" value="GO_Central"/>
</dbReference>
<dbReference type="EC" id="4.1.1.31" evidence="4"/>
<dbReference type="OrthoDB" id="1365747at2759"/>
<dbReference type="FunFam" id="1.20.1440.90:FF:000001">
    <property type="entry name" value="Phosphoenolpyruvate carboxylase 1"/>
    <property type="match status" value="1"/>
</dbReference>
<organism evidence="12 13">
    <name type="scientific">Dictyostelium purpureum</name>
    <name type="common">Slime mold</name>
    <dbReference type="NCBI Taxonomy" id="5786"/>
    <lineage>
        <taxon>Eukaryota</taxon>
        <taxon>Amoebozoa</taxon>
        <taxon>Evosea</taxon>
        <taxon>Eumycetozoa</taxon>
        <taxon>Dictyostelia</taxon>
        <taxon>Dictyosteliales</taxon>
        <taxon>Dictyosteliaceae</taxon>
        <taxon>Dictyostelium</taxon>
    </lineage>
</organism>
<dbReference type="PROSITE" id="PS00781">
    <property type="entry name" value="PEPCASE_1"/>
    <property type="match status" value="1"/>
</dbReference>
<feature type="active site" evidence="11">
    <location>
        <position position="584"/>
    </location>
</feature>
<dbReference type="STRING" id="5786.F0ZJ70"/>
<dbReference type="GeneID" id="10500353"/>
<evidence type="ECO:0000256" key="11">
    <source>
        <dbReference type="PROSITE-ProRule" id="PRU10112"/>
    </source>
</evidence>
<keyword evidence="8" id="KW-0120">Carbon dioxide fixation</keyword>
<dbReference type="FunCoup" id="F0ZJ70">
    <property type="interactions" value="175"/>
</dbReference>
<evidence type="ECO:0000256" key="6">
    <source>
        <dbReference type="ARBA" id="ARBA00022842"/>
    </source>
</evidence>
<comment type="subcellular location">
    <subcellularLocation>
        <location evidence="2">Cytoplasm</location>
    </subcellularLocation>
</comment>
<dbReference type="VEuPathDB" id="AmoebaDB:DICPUDRAFT_97713"/>
<evidence type="ECO:0000256" key="4">
    <source>
        <dbReference type="ARBA" id="ARBA00012305"/>
    </source>
</evidence>
<name>F0ZJ70_DICPU</name>
<dbReference type="InParanoid" id="F0ZJ70"/>
<dbReference type="RefSeq" id="XP_003287447.1">
    <property type="nucleotide sequence ID" value="XM_003287399.1"/>
</dbReference>
<dbReference type="NCBIfam" id="NF000584">
    <property type="entry name" value="PRK00009.1"/>
    <property type="match status" value="1"/>
</dbReference>
<evidence type="ECO:0000313" key="13">
    <source>
        <dbReference type="Proteomes" id="UP000001064"/>
    </source>
</evidence>
<dbReference type="GO" id="GO:0015977">
    <property type="term" value="P:carbon fixation"/>
    <property type="evidence" value="ECO:0007669"/>
    <property type="project" value="UniProtKB-KW"/>
</dbReference>
<dbReference type="InterPro" id="IPR015813">
    <property type="entry name" value="Pyrv/PenolPyrv_kinase-like_dom"/>
</dbReference>
<evidence type="ECO:0000256" key="9">
    <source>
        <dbReference type="ARBA" id="ARBA00048995"/>
    </source>
</evidence>
<dbReference type="PANTHER" id="PTHR30523">
    <property type="entry name" value="PHOSPHOENOLPYRUVATE CARBOXYLASE"/>
    <property type="match status" value="1"/>
</dbReference>
<keyword evidence="7" id="KW-0456">Lyase</keyword>
<dbReference type="Pfam" id="PF00311">
    <property type="entry name" value="PEPcase"/>
    <property type="match status" value="1"/>
</dbReference>
<dbReference type="InterPro" id="IPR018129">
    <property type="entry name" value="PEP_COase_Lys_AS"/>
</dbReference>
<protein>
    <recommendedName>
        <fullName evidence="4">phosphoenolpyruvate carboxylase</fullName>
        <ecNumber evidence="4">4.1.1.31</ecNumber>
    </recommendedName>
</protein>
<dbReference type="OMA" id="VFGWTQS"/>
<accession>F0ZJ70</accession>
<comment type="similarity">
    <text evidence="3">Belongs to the PEPCase type 1 family.</text>
</comment>
<evidence type="ECO:0000256" key="5">
    <source>
        <dbReference type="ARBA" id="ARBA00022490"/>
    </source>
</evidence>
<dbReference type="HAMAP" id="MF_00595">
    <property type="entry name" value="PEPcase_type1"/>
    <property type="match status" value="1"/>
</dbReference>
<evidence type="ECO:0000256" key="8">
    <source>
        <dbReference type="ARBA" id="ARBA00023300"/>
    </source>
</evidence>
<comment type="cofactor">
    <cofactor evidence="1">
        <name>Mg(2+)</name>
        <dbReference type="ChEBI" id="CHEBI:18420"/>
    </cofactor>
</comment>
<dbReference type="EMBL" id="GL871040">
    <property type="protein sequence ID" value="EGC36009.1"/>
    <property type="molecule type" value="Genomic_DNA"/>
</dbReference>
<evidence type="ECO:0000256" key="2">
    <source>
        <dbReference type="ARBA" id="ARBA00004496"/>
    </source>
</evidence>
<evidence type="ECO:0000256" key="3">
    <source>
        <dbReference type="ARBA" id="ARBA00008346"/>
    </source>
</evidence>
<sequence>MPNENPYDFGVLSVPDDLDRDIEKLRNILWESIKELEEDGEEIIKKASELILETPPSERTKEFIDQYTHKISSLSNVDSLKISRIFSQFLNLINVAEQHHLIRSVRNTFLNGEQLNYSCEEVFEQLLSKGLTPDQVYDAILKQNIELVLTAHPTQIMRRTMISKNNAIGEALALIDNKTLTGFEREDANKSLLREIGGSWLTDEIRRSKVTVEMEAHGGFSVIEQTLWQAIPKFIKILDRCCEKYLKKNLPPAFVNVKIASWMGGDRDGNPNVNAETTKSISYFSRWIASTLYYKEIDALLFELSMIKKNKKLEEYSKQSMERRQGNKLRYLTTLYKEFKEGIPSRECYRIVLAEIRDKMLLTKRKYEDLIAGLPVNYAPGDTYEYASEVLEPLQICYDSLVEVGAESVANGRLLDNIRRLSCFGLTLSKMDIRQESSRHTDVIDCITQYLGLGSYREWDEKKKQDFLILELENKRPLIPDDLPCSPEVKEVLSTFKMAANLSDESLGAYVISMCQSPSDILAVHLLQKEAGNKHPQRVVPLFETATDLDNAPKTMEALFKLPWYIKAISGEQEIMLGYSDSAKDAGRLTSAWELYKAQEILANLCDKFNVKLTLFHGRGGSIGRGGGSAHEGIMSQPGGSLRGTIRITEQGETINSHYGQLGVALRTIELYTTAVLKQTLTPPPPPTDKWREIMEHLSMASCKKYRSITKENPNFIKYFRTSTVQPEMIHLNIGSRPSKRAAQFSVDSIRAIPYIFSFTQNRLILPVWLGIEEAIKEAKSKNWEDNLRTMYNEWPFFRTLIDLVEMVLMKTDPQIAQRYNELLVPFENQSLGEELVKELQITIDAVLGLTKHKTLQEDNQILQHFVSIRRSYMDVCNYIQAETLRRLRSSHVDSQDPLLVDTLIITFNGISSGMKNTG</sequence>
<dbReference type="PRINTS" id="PR00150">
    <property type="entry name" value="PEPCARBXLASE"/>
</dbReference>
<proteinExistence type="inferred from homology"/>
<evidence type="ECO:0000256" key="10">
    <source>
        <dbReference type="PROSITE-ProRule" id="PRU10111"/>
    </source>
</evidence>
<comment type="catalytic activity">
    <reaction evidence="9">
        <text>oxaloacetate + phosphate = phosphoenolpyruvate + hydrogencarbonate</text>
        <dbReference type="Rhea" id="RHEA:28370"/>
        <dbReference type="ChEBI" id="CHEBI:16452"/>
        <dbReference type="ChEBI" id="CHEBI:17544"/>
        <dbReference type="ChEBI" id="CHEBI:43474"/>
        <dbReference type="ChEBI" id="CHEBI:58702"/>
        <dbReference type="EC" id="4.1.1.31"/>
    </reaction>
</comment>
<dbReference type="KEGG" id="dpp:DICPUDRAFT_97713"/>
<keyword evidence="13" id="KW-1185">Reference proteome</keyword>
<dbReference type="InterPro" id="IPR021135">
    <property type="entry name" value="PEP_COase"/>
</dbReference>
<dbReference type="GO" id="GO:0008964">
    <property type="term" value="F:phosphoenolpyruvate carboxylase activity"/>
    <property type="evidence" value="ECO:0000318"/>
    <property type="project" value="GO_Central"/>
</dbReference>
<dbReference type="GO" id="GO:0006099">
    <property type="term" value="P:tricarboxylic acid cycle"/>
    <property type="evidence" value="ECO:0007669"/>
    <property type="project" value="InterPro"/>
</dbReference>
<keyword evidence="5" id="KW-0963">Cytoplasm</keyword>
<dbReference type="SUPFAM" id="SSF51621">
    <property type="entry name" value="Phosphoenolpyruvate/pyruvate domain"/>
    <property type="match status" value="1"/>
</dbReference>
<evidence type="ECO:0000313" key="12">
    <source>
        <dbReference type="EMBL" id="EGC36009.1"/>
    </source>
</evidence>
<feature type="active site" evidence="10">
    <location>
        <position position="152"/>
    </location>
</feature>
<dbReference type="PANTHER" id="PTHR30523:SF6">
    <property type="entry name" value="PHOSPHOENOLPYRUVATE CARBOXYLASE"/>
    <property type="match status" value="1"/>
</dbReference>
<dbReference type="Gene3D" id="1.20.1440.90">
    <property type="entry name" value="Phosphoenolpyruvate/pyruvate domain"/>
    <property type="match status" value="1"/>
</dbReference>